<dbReference type="InterPro" id="IPR053175">
    <property type="entry name" value="DHMBA_Reg_Transcription_Factor"/>
</dbReference>
<evidence type="ECO:0000313" key="3">
    <source>
        <dbReference type="Proteomes" id="UP001341245"/>
    </source>
</evidence>
<feature type="compositionally biased region" description="Low complexity" evidence="1">
    <location>
        <begin position="13"/>
        <end position="24"/>
    </location>
</feature>
<comment type="caution">
    <text evidence="2">The sequence shown here is derived from an EMBL/GenBank/DDBJ whole genome shotgun (WGS) entry which is preliminary data.</text>
</comment>
<name>A0ABR0T4R6_AURPU</name>
<gene>
    <name evidence="2" type="ORF">QM012_005599</name>
</gene>
<proteinExistence type="predicted"/>
<dbReference type="EMBL" id="JASGXD010000027">
    <property type="protein sequence ID" value="KAK5999324.1"/>
    <property type="molecule type" value="Genomic_DNA"/>
</dbReference>
<accession>A0ABR0T4R6</accession>
<dbReference type="Proteomes" id="UP001341245">
    <property type="component" value="Unassembled WGS sequence"/>
</dbReference>
<protein>
    <submittedName>
        <fullName evidence="2">Uncharacterized protein</fullName>
    </submittedName>
</protein>
<keyword evidence="3" id="KW-1185">Reference proteome</keyword>
<reference evidence="2 3" key="1">
    <citation type="submission" date="2023-11" db="EMBL/GenBank/DDBJ databases">
        <title>Draft genome sequence and annotation of the polyextremotolerant black yeast-like fungus Aureobasidium pullulans NRRL 62042.</title>
        <authorList>
            <person name="Dielentheis-Frenken M.R.E."/>
            <person name="Wibberg D."/>
            <person name="Blank L.M."/>
            <person name="Tiso T."/>
        </authorList>
    </citation>
    <scope>NUCLEOTIDE SEQUENCE [LARGE SCALE GENOMIC DNA]</scope>
    <source>
        <strain evidence="2 3">NRRL 62042</strain>
    </source>
</reference>
<evidence type="ECO:0000256" key="1">
    <source>
        <dbReference type="SAM" id="MobiDB-lite"/>
    </source>
</evidence>
<feature type="compositionally biased region" description="Basic residues" evidence="1">
    <location>
        <begin position="1"/>
        <end position="10"/>
    </location>
</feature>
<feature type="compositionally biased region" description="Polar residues" evidence="1">
    <location>
        <begin position="25"/>
        <end position="34"/>
    </location>
</feature>
<evidence type="ECO:0000313" key="2">
    <source>
        <dbReference type="EMBL" id="KAK5999324.1"/>
    </source>
</evidence>
<sequence>MIKAQARKRAVVTTPATSSQSTTSHNSRAPSQLSDLKTSTVSKILSPVAHDDQCLAFFFHNYVVNNTKFHASISLIGNEHLLASIRALSNAGLSKYHSDIRLSHSARHQYVQALKLTNIALCDTKSAIRDETLLAILVLTSYETLTGGSDRSLEAWIQHINGATSLLRLRGIEGIKHTDGRVLTMHVIAFINVTCLLNDLPTPTFIYDLQSKIFEFLYEPESPAAQYQQASLQFADFNHAFHHHLFNTPEDVMARATAIEAEMVAALVNMPMYWKAEAVSSAIMPDDKILKGGVPDFELQYTDQATSYIWNSFYSSRILLRQAILKTVQCIETQDSDVSKYSDLEFQCRSIMRDCQTKILASIPPFMRLQSNTGFLLPGKRNQNPTNIVGLRTLPDASAQTSKTDRELVPEAFVSDLPVMHALGGYGFLWPLFVAGYCSTTTPEILEYVKDIYQKLGKEMKIEQALVLKDMLPSISTSN</sequence>
<organism evidence="2 3">
    <name type="scientific">Aureobasidium pullulans</name>
    <name type="common">Black yeast</name>
    <name type="synonym">Pullularia pullulans</name>
    <dbReference type="NCBI Taxonomy" id="5580"/>
    <lineage>
        <taxon>Eukaryota</taxon>
        <taxon>Fungi</taxon>
        <taxon>Dikarya</taxon>
        <taxon>Ascomycota</taxon>
        <taxon>Pezizomycotina</taxon>
        <taxon>Dothideomycetes</taxon>
        <taxon>Dothideomycetidae</taxon>
        <taxon>Dothideales</taxon>
        <taxon>Saccotheciaceae</taxon>
        <taxon>Aureobasidium</taxon>
    </lineage>
</organism>
<feature type="region of interest" description="Disordered" evidence="1">
    <location>
        <begin position="1"/>
        <end position="34"/>
    </location>
</feature>
<dbReference type="PANTHER" id="PTHR38791">
    <property type="entry name" value="ZN(II)2CYS6 TRANSCRIPTION FACTOR (EUROFUNG)-RELATED-RELATED"/>
    <property type="match status" value="1"/>
</dbReference>
<dbReference type="Pfam" id="PF11951">
    <property type="entry name" value="Fungal_trans_2"/>
    <property type="match status" value="1"/>
</dbReference>
<dbReference type="InterPro" id="IPR021858">
    <property type="entry name" value="Fun_TF"/>
</dbReference>